<dbReference type="EMBL" id="JAPFFF010000015">
    <property type="protein sequence ID" value="KAK8866345.1"/>
    <property type="molecule type" value="Genomic_DNA"/>
</dbReference>
<accession>A0ABR2GKE3</accession>
<comment type="caution">
    <text evidence="1">The sequence shown here is derived from an EMBL/GenBank/DDBJ whole genome shotgun (WGS) entry which is preliminary data.</text>
</comment>
<gene>
    <name evidence="2" type="ORF">M9Y10_009306</name>
    <name evidence="1" type="ORF">M9Y10_031215</name>
</gene>
<evidence type="ECO:0000313" key="2">
    <source>
        <dbReference type="EMBL" id="KAK8866345.1"/>
    </source>
</evidence>
<proteinExistence type="predicted"/>
<evidence type="ECO:0000313" key="1">
    <source>
        <dbReference type="EMBL" id="KAK8834418.1"/>
    </source>
</evidence>
<organism evidence="1 3">
    <name type="scientific">Tritrichomonas musculus</name>
    <dbReference type="NCBI Taxonomy" id="1915356"/>
    <lineage>
        <taxon>Eukaryota</taxon>
        <taxon>Metamonada</taxon>
        <taxon>Parabasalia</taxon>
        <taxon>Tritrichomonadida</taxon>
        <taxon>Tritrichomonadidae</taxon>
        <taxon>Tritrichomonas</taxon>
    </lineage>
</organism>
<dbReference type="EMBL" id="JAPFFF010000411">
    <property type="protein sequence ID" value="KAK8834418.1"/>
    <property type="molecule type" value="Genomic_DNA"/>
</dbReference>
<dbReference type="Proteomes" id="UP001470230">
    <property type="component" value="Unassembled WGS sequence"/>
</dbReference>
<reference evidence="1 3" key="1">
    <citation type="submission" date="2024-04" db="EMBL/GenBank/DDBJ databases">
        <title>Tritrichomonas musculus Genome.</title>
        <authorList>
            <person name="Alves-Ferreira E."/>
            <person name="Grigg M."/>
            <person name="Lorenzi H."/>
            <person name="Galac M."/>
        </authorList>
    </citation>
    <scope>NUCLEOTIDE SEQUENCE [LARGE SCALE GENOMIC DNA]</scope>
    <source>
        <strain evidence="1 3">EAF2021</strain>
    </source>
</reference>
<keyword evidence="3" id="KW-1185">Reference proteome</keyword>
<protein>
    <submittedName>
        <fullName evidence="1">Uncharacterized protein</fullName>
    </submittedName>
</protein>
<name>A0ABR2GKE3_9EUKA</name>
<sequence>MNDKSPKTSPTDDLRDSISKNLLFFNQGYILSFEKEKLIQSTKTQLDRPSIFSNIPDHKYDGQHPTLCESKNNSVVDLFRKKKSVDVNQIDIFNLSTDVDRSFFISFSHDKQNGWLIRSKTEYFLYFEETRAIEVLPNNVKITISEEKYLKFSNQSTLFQLKIYQSNPYQSNKKSRPDLQSLCDFINRIMTSKKCASYEYFLLSFKECGSYPSVTNETLRFYRQIVEDPQFLYIVAEMACLKNEISTDFIAWIEASGHFFRTLFPIITFEYFQSLRSPSEIFRLNSYLSYLTTTIFRMDSKFYMFCDNFNPPAQNPIEYFLETFSEFDFDPFTTFVLKTLYDEANRAFPGTDACYNILGNALFLRVLSTIVLQRDENLKPQMKQIFTIFKFSDAGDQESIIRLKEIFKAKVNSNLSKLYIKRSGFTPLSHVQALIRRALNNPENFFDVIHKVNFGGILNNYKKML</sequence>
<evidence type="ECO:0000313" key="3">
    <source>
        <dbReference type="Proteomes" id="UP001470230"/>
    </source>
</evidence>